<feature type="region of interest" description="Disordered" evidence="1">
    <location>
        <begin position="149"/>
        <end position="193"/>
    </location>
</feature>
<sequence>MSAVIMELDTLSSDEIETKKDSKSDFKEGKFSESCVDYHGFQLHCSHSAPAGMNTSKSETVKEHPLKPSRRSMPCLAQSQTHPQSLSKHSSFLQPNRVQPQPQPQPLSAGTSTATVDVVSERAKVMETLESNLLKLSNTEYSDAFSDVGKEKDTYTDDSEHGNYDARTDQSLLIQNKLTRQKPEPRSKSSLKTDAMASSGLFFKDGKKRIDYILVYKKSSLQVEKRSTFEKNLRAEGLMLEREPAVTNSDIMFVKIHCPWETLCKYAERMNIRMPFRKKCYYTDWRSKTMGRLVGDVQLLILSDRPSCYRKIHAQL</sequence>
<evidence type="ECO:0000259" key="2">
    <source>
        <dbReference type="Pfam" id="PF16178"/>
    </source>
</evidence>
<name>A0A6G1RZK7_9GRUI</name>
<reference evidence="3" key="1">
    <citation type="submission" date="2020-03" db="EMBL/GenBank/DDBJ databases">
        <title>Okinawa Rail whole genome shotgun sequence.</title>
        <authorList>
            <person name="Nakajima N."/>
            <person name="Onuma M."/>
            <person name="Endoh D."/>
        </authorList>
    </citation>
    <scope>NUCLEOTIDE SEQUENCE</scope>
</reference>
<feature type="domain" description="Anoctamin dimerisation" evidence="2">
    <location>
        <begin position="202"/>
        <end position="278"/>
    </location>
</feature>
<dbReference type="PANTHER" id="PTHR12308">
    <property type="entry name" value="ANOCTAMIN"/>
    <property type="match status" value="1"/>
</dbReference>
<dbReference type="InterPro" id="IPR032394">
    <property type="entry name" value="Anoct_dimer"/>
</dbReference>
<dbReference type="Pfam" id="PF16178">
    <property type="entry name" value="Anoct_dimer"/>
    <property type="match status" value="1"/>
</dbReference>
<protein>
    <submittedName>
        <fullName evidence="3">Anoctamin 3</fullName>
    </submittedName>
</protein>
<feature type="compositionally biased region" description="Polar residues" evidence="1">
    <location>
        <begin position="77"/>
        <end position="98"/>
    </location>
</feature>
<dbReference type="GO" id="GO:0046983">
    <property type="term" value="F:protein dimerization activity"/>
    <property type="evidence" value="ECO:0007669"/>
    <property type="project" value="InterPro"/>
</dbReference>
<feature type="compositionally biased region" description="Basic and acidic residues" evidence="1">
    <location>
        <begin position="16"/>
        <end position="28"/>
    </location>
</feature>
<feature type="compositionally biased region" description="Basic and acidic residues" evidence="1">
    <location>
        <begin position="149"/>
        <end position="168"/>
    </location>
</feature>
<dbReference type="EMBL" id="ICPP01011780">
    <property type="protein sequence ID" value="LAC44424.1"/>
    <property type="molecule type" value="Transcribed_RNA"/>
</dbReference>
<dbReference type="InterPro" id="IPR007632">
    <property type="entry name" value="Anoctamin"/>
</dbReference>
<dbReference type="GO" id="GO:0005254">
    <property type="term" value="F:chloride channel activity"/>
    <property type="evidence" value="ECO:0007669"/>
    <property type="project" value="TreeGrafter"/>
</dbReference>
<feature type="region of interest" description="Disordered" evidence="1">
    <location>
        <begin position="1"/>
        <end position="28"/>
    </location>
</feature>
<dbReference type="AlphaFoldDB" id="A0A6G1RZK7"/>
<feature type="compositionally biased region" description="Polar residues" evidence="1">
    <location>
        <begin position="169"/>
        <end position="178"/>
    </location>
</feature>
<organism evidence="3">
    <name type="scientific">Hypotaenidia okinawae</name>
    <dbReference type="NCBI Taxonomy" id="2861861"/>
    <lineage>
        <taxon>Eukaryota</taxon>
        <taxon>Metazoa</taxon>
        <taxon>Chordata</taxon>
        <taxon>Craniata</taxon>
        <taxon>Vertebrata</taxon>
        <taxon>Euteleostomi</taxon>
        <taxon>Archelosauria</taxon>
        <taxon>Archosauria</taxon>
        <taxon>Dinosauria</taxon>
        <taxon>Saurischia</taxon>
        <taxon>Theropoda</taxon>
        <taxon>Coelurosauria</taxon>
        <taxon>Aves</taxon>
        <taxon>Neognathae</taxon>
        <taxon>Neoaves</taxon>
        <taxon>Gruiformes</taxon>
        <taxon>Rallidae</taxon>
        <taxon>Hypotaenidia</taxon>
    </lineage>
</organism>
<evidence type="ECO:0000256" key="1">
    <source>
        <dbReference type="SAM" id="MobiDB-lite"/>
    </source>
</evidence>
<accession>A0A6G1RZK7</accession>
<feature type="region of interest" description="Disordered" evidence="1">
    <location>
        <begin position="49"/>
        <end position="114"/>
    </location>
</feature>
<proteinExistence type="predicted"/>
<reference evidence="3" key="2">
    <citation type="submission" date="2020-03" db="EMBL/GenBank/DDBJ databases">
        <authorList>
            <consortium name="Environmental Genome Science Research Promotion Project"/>
            <person name="Nakajima N."/>
            <person name="Onuma M."/>
            <person name="Endoh D."/>
        </authorList>
    </citation>
    <scope>NUCLEOTIDE SEQUENCE</scope>
</reference>
<dbReference type="GO" id="GO:0005886">
    <property type="term" value="C:plasma membrane"/>
    <property type="evidence" value="ECO:0007669"/>
    <property type="project" value="TreeGrafter"/>
</dbReference>
<evidence type="ECO:0000313" key="3">
    <source>
        <dbReference type="EMBL" id="LAC44424.1"/>
    </source>
</evidence>
<dbReference type="PANTHER" id="PTHR12308:SF16">
    <property type="entry name" value="ANOCTAMIN-3"/>
    <property type="match status" value="1"/>
</dbReference>